<sequence>MPFLGLTNHVSIHGLIRFDMPSDSPPPNSSLDLLLAETAKQTWVPSWQSSAGWLEEQSTTILQNLEPPTNQNPGHAMIDHYHVADFPSDGSLAKSIKPVQLYGRDNYMRFRSKVASANPGLRLEVVDTTSKLDEPAGKATVCVTCRLVNYTTR</sequence>
<protein>
    <submittedName>
        <fullName evidence="1">Uncharacterized protein</fullName>
    </submittedName>
</protein>
<keyword evidence="2" id="KW-1185">Reference proteome</keyword>
<dbReference type="GeneID" id="54558791"/>
<reference evidence="1" key="1">
    <citation type="journal article" date="2020" name="Stud. Mycol.">
        <title>101 Dothideomycetes genomes: a test case for predicting lifestyles and emergence of pathogens.</title>
        <authorList>
            <person name="Haridas S."/>
            <person name="Albert R."/>
            <person name="Binder M."/>
            <person name="Bloem J."/>
            <person name="Labutti K."/>
            <person name="Salamov A."/>
            <person name="Andreopoulos B."/>
            <person name="Baker S."/>
            <person name="Barry K."/>
            <person name="Bills G."/>
            <person name="Bluhm B."/>
            <person name="Cannon C."/>
            <person name="Castanera R."/>
            <person name="Culley D."/>
            <person name="Daum C."/>
            <person name="Ezra D."/>
            <person name="Gonzalez J."/>
            <person name="Henrissat B."/>
            <person name="Kuo A."/>
            <person name="Liang C."/>
            <person name="Lipzen A."/>
            <person name="Lutzoni F."/>
            <person name="Magnuson J."/>
            <person name="Mondo S."/>
            <person name="Nolan M."/>
            <person name="Ohm R."/>
            <person name="Pangilinan J."/>
            <person name="Park H.-J."/>
            <person name="Ramirez L."/>
            <person name="Alfaro M."/>
            <person name="Sun H."/>
            <person name="Tritt A."/>
            <person name="Yoshinaga Y."/>
            <person name="Zwiers L.-H."/>
            <person name="Turgeon B."/>
            <person name="Goodwin S."/>
            <person name="Spatafora J."/>
            <person name="Crous P."/>
            <person name="Grigoriev I."/>
        </authorList>
    </citation>
    <scope>NUCLEOTIDE SEQUENCE</scope>
    <source>
        <strain evidence="1">ATCC 36951</strain>
    </source>
</reference>
<name>A0A6A6CNK3_ZASCE</name>
<gene>
    <name evidence="1" type="ORF">M409DRAFT_20721</name>
</gene>
<organism evidence="1 2">
    <name type="scientific">Zasmidium cellare ATCC 36951</name>
    <dbReference type="NCBI Taxonomy" id="1080233"/>
    <lineage>
        <taxon>Eukaryota</taxon>
        <taxon>Fungi</taxon>
        <taxon>Dikarya</taxon>
        <taxon>Ascomycota</taxon>
        <taxon>Pezizomycotina</taxon>
        <taxon>Dothideomycetes</taxon>
        <taxon>Dothideomycetidae</taxon>
        <taxon>Mycosphaerellales</taxon>
        <taxon>Mycosphaerellaceae</taxon>
        <taxon>Zasmidium</taxon>
    </lineage>
</organism>
<dbReference type="EMBL" id="ML993589">
    <property type="protein sequence ID" value="KAF2168704.1"/>
    <property type="molecule type" value="Genomic_DNA"/>
</dbReference>
<dbReference type="AlphaFoldDB" id="A0A6A6CNK3"/>
<accession>A0A6A6CNK3</accession>
<dbReference type="Proteomes" id="UP000799537">
    <property type="component" value="Unassembled WGS sequence"/>
</dbReference>
<evidence type="ECO:0000313" key="2">
    <source>
        <dbReference type="Proteomes" id="UP000799537"/>
    </source>
</evidence>
<evidence type="ECO:0000313" key="1">
    <source>
        <dbReference type="EMBL" id="KAF2168704.1"/>
    </source>
</evidence>
<proteinExistence type="predicted"/>
<dbReference type="RefSeq" id="XP_033669593.1">
    <property type="nucleotide sequence ID" value="XM_033805519.1"/>
</dbReference>